<sequence>MFKSRAASHKSCGRDFRLDSCQRSYASIYKRTSILYRANLHAYFTDLSPGEDFHRHHTLGCQSDMSDNPSREEAPIFWGHGRCMNKGIMHDKKAGLIPVDKAHTPASNAR</sequence>
<accession>A0A5B7J324</accession>
<organism evidence="1 2">
    <name type="scientific">Portunus trituberculatus</name>
    <name type="common">Swimming crab</name>
    <name type="synonym">Neptunus trituberculatus</name>
    <dbReference type="NCBI Taxonomy" id="210409"/>
    <lineage>
        <taxon>Eukaryota</taxon>
        <taxon>Metazoa</taxon>
        <taxon>Ecdysozoa</taxon>
        <taxon>Arthropoda</taxon>
        <taxon>Crustacea</taxon>
        <taxon>Multicrustacea</taxon>
        <taxon>Malacostraca</taxon>
        <taxon>Eumalacostraca</taxon>
        <taxon>Eucarida</taxon>
        <taxon>Decapoda</taxon>
        <taxon>Pleocyemata</taxon>
        <taxon>Brachyura</taxon>
        <taxon>Eubrachyura</taxon>
        <taxon>Portunoidea</taxon>
        <taxon>Portunidae</taxon>
        <taxon>Portuninae</taxon>
        <taxon>Portunus</taxon>
    </lineage>
</organism>
<evidence type="ECO:0000313" key="2">
    <source>
        <dbReference type="Proteomes" id="UP000324222"/>
    </source>
</evidence>
<proteinExistence type="predicted"/>
<gene>
    <name evidence="1" type="ORF">E2C01_087340</name>
</gene>
<protein>
    <submittedName>
        <fullName evidence="1">Uncharacterized protein</fullName>
    </submittedName>
</protein>
<reference evidence="1 2" key="1">
    <citation type="submission" date="2019-05" db="EMBL/GenBank/DDBJ databases">
        <title>Another draft genome of Portunus trituberculatus and its Hox gene families provides insights of decapod evolution.</title>
        <authorList>
            <person name="Jeong J.-H."/>
            <person name="Song I."/>
            <person name="Kim S."/>
            <person name="Choi T."/>
            <person name="Kim D."/>
            <person name="Ryu S."/>
            <person name="Kim W."/>
        </authorList>
    </citation>
    <scope>NUCLEOTIDE SEQUENCE [LARGE SCALE GENOMIC DNA]</scope>
    <source>
        <tissue evidence="1">Muscle</tissue>
    </source>
</reference>
<comment type="caution">
    <text evidence="1">The sequence shown here is derived from an EMBL/GenBank/DDBJ whole genome shotgun (WGS) entry which is preliminary data.</text>
</comment>
<keyword evidence="2" id="KW-1185">Reference proteome</keyword>
<dbReference type="Proteomes" id="UP000324222">
    <property type="component" value="Unassembled WGS sequence"/>
</dbReference>
<name>A0A5B7J324_PORTR</name>
<dbReference type="AlphaFoldDB" id="A0A5B7J324"/>
<dbReference type="EMBL" id="VSRR010090635">
    <property type="protein sequence ID" value="MPC92261.1"/>
    <property type="molecule type" value="Genomic_DNA"/>
</dbReference>
<evidence type="ECO:0000313" key="1">
    <source>
        <dbReference type="EMBL" id="MPC92261.1"/>
    </source>
</evidence>